<proteinExistence type="predicted"/>
<dbReference type="EMBL" id="JELX01004348">
    <property type="protein sequence ID" value="KYF48751.1"/>
    <property type="molecule type" value="Genomic_DNA"/>
</dbReference>
<dbReference type="EMBL" id="JEME01002365">
    <property type="protein sequence ID" value="KYG04514.1"/>
    <property type="molecule type" value="Genomic_DNA"/>
</dbReference>
<organism evidence="2 3">
    <name type="scientific">Sorangium cellulosum</name>
    <name type="common">Polyangium cellulosum</name>
    <dbReference type="NCBI Taxonomy" id="56"/>
    <lineage>
        <taxon>Bacteria</taxon>
        <taxon>Pseudomonadati</taxon>
        <taxon>Myxococcota</taxon>
        <taxon>Polyangia</taxon>
        <taxon>Polyangiales</taxon>
        <taxon>Polyangiaceae</taxon>
        <taxon>Sorangium</taxon>
    </lineage>
</organism>
<sequence length="108" mass="12345">MSVVLMTTSRQGDTRWNRLVPVAAQSTFKELWIPAAEALGLQWVPLFEAGFPLERSDLPDVIRELEALRAWCVSSESHRRGILERLDRLIDELNEISKSDHDVEIFIG</sequence>
<name>A0A150TIJ2_SORCE</name>
<evidence type="ECO:0000313" key="2">
    <source>
        <dbReference type="EMBL" id="KYG04514.1"/>
    </source>
</evidence>
<gene>
    <name evidence="1" type="ORF">BE04_31845</name>
    <name evidence="2" type="ORF">BE21_03925</name>
</gene>
<evidence type="ECO:0000313" key="3">
    <source>
        <dbReference type="Proteomes" id="UP000075502"/>
    </source>
</evidence>
<comment type="caution">
    <text evidence="2">The sequence shown here is derived from an EMBL/GenBank/DDBJ whole genome shotgun (WGS) entry which is preliminary data.</text>
</comment>
<reference evidence="3 4" key="1">
    <citation type="submission" date="2014-02" db="EMBL/GenBank/DDBJ databases">
        <title>The small core and large imbalanced accessory genome model reveals a collaborative survival strategy of Sorangium cellulosum strains in nature.</title>
        <authorList>
            <person name="Han K."/>
            <person name="Peng R."/>
            <person name="Blom J."/>
            <person name="Li Y.-Z."/>
        </authorList>
    </citation>
    <scope>NUCLEOTIDE SEQUENCE [LARGE SCALE GENOMIC DNA]</scope>
    <source>
        <strain evidence="2 3">So0007-03</strain>
        <strain evidence="1 4">So0157-18</strain>
    </source>
</reference>
<dbReference type="Proteomes" id="UP000075502">
    <property type="component" value="Unassembled WGS sequence"/>
</dbReference>
<evidence type="ECO:0000313" key="4">
    <source>
        <dbReference type="Proteomes" id="UP000075604"/>
    </source>
</evidence>
<evidence type="ECO:0000313" key="1">
    <source>
        <dbReference type="EMBL" id="KYF48751.1"/>
    </source>
</evidence>
<dbReference type="Proteomes" id="UP000075604">
    <property type="component" value="Unassembled WGS sequence"/>
</dbReference>
<protein>
    <submittedName>
        <fullName evidence="2">Uncharacterized protein</fullName>
    </submittedName>
</protein>
<dbReference type="AlphaFoldDB" id="A0A150TIJ2"/>
<accession>A0A150TIJ2</accession>